<gene>
    <name evidence="4" type="ORF">M9Y10_019149</name>
</gene>
<dbReference type="InterPro" id="IPR000504">
    <property type="entry name" value="RRM_dom"/>
</dbReference>
<evidence type="ECO:0000259" key="3">
    <source>
        <dbReference type="PROSITE" id="PS50102"/>
    </source>
</evidence>
<dbReference type="SUPFAM" id="SSF54928">
    <property type="entry name" value="RNA-binding domain, RBD"/>
    <property type="match status" value="1"/>
</dbReference>
<proteinExistence type="predicted"/>
<dbReference type="InterPro" id="IPR012677">
    <property type="entry name" value="Nucleotide-bd_a/b_plait_sf"/>
</dbReference>
<keyword evidence="5" id="KW-1185">Reference proteome</keyword>
<dbReference type="InterPro" id="IPR035979">
    <property type="entry name" value="RBD_domain_sf"/>
</dbReference>
<dbReference type="SMART" id="SM00360">
    <property type="entry name" value="RRM"/>
    <property type="match status" value="1"/>
</dbReference>
<comment type="caution">
    <text evidence="4">The sequence shown here is derived from an EMBL/GenBank/DDBJ whole genome shotgun (WGS) entry which is preliminary data.</text>
</comment>
<evidence type="ECO:0000313" key="4">
    <source>
        <dbReference type="EMBL" id="KAK8848093.1"/>
    </source>
</evidence>
<name>A0ABR2HIR0_9EUKA</name>
<dbReference type="EMBL" id="JAPFFF010000027">
    <property type="protein sequence ID" value="KAK8848093.1"/>
    <property type="molecule type" value="Genomic_DNA"/>
</dbReference>
<keyword evidence="1 2" id="KW-0694">RNA-binding</keyword>
<accession>A0ABR2HIR0</accession>
<evidence type="ECO:0000256" key="2">
    <source>
        <dbReference type="PROSITE-ProRule" id="PRU00176"/>
    </source>
</evidence>
<dbReference type="PANTHER" id="PTHR15481:SF0">
    <property type="entry name" value="LD23870P-RELATED"/>
    <property type="match status" value="1"/>
</dbReference>
<organism evidence="4 5">
    <name type="scientific">Tritrichomonas musculus</name>
    <dbReference type="NCBI Taxonomy" id="1915356"/>
    <lineage>
        <taxon>Eukaryota</taxon>
        <taxon>Metamonada</taxon>
        <taxon>Parabasalia</taxon>
        <taxon>Tritrichomonadida</taxon>
        <taxon>Tritrichomonadidae</taxon>
        <taxon>Tritrichomonas</taxon>
    </lineage>
</organism>
<sequence>MSRFKNEENDSSNYQEWTKDVLVRNLSLNVRSAHLDEIFSTFGKVKVDLGYIKGHSAGIAIIRFDKHTQALDAIEKMNEGNIDGNIITVELADPKKTIDEYIELSRTE</sequence>
<reference evidence="4 5" key="1">
    <citation type="submission" date="2024-04" db="EMBL/GenBank/DDBJ databases">
        <title>Tritrichomonas musculus Genome.</title>
        <authorList>
            <person name="Alves-Ferreira E."/>
            <person name="Grigg M."/>
            <person name="Lorenzi H."/>
            <person name="Galac M."/>
        </authorList>
    </citation>
    <scope>NUCLEOTIDE SEQUENCE [LARGE SCALE GENOMIC DNA]</scope>
    <source>
        <strain evidence="4 5">EAF2021</strain>
    </source>
</reference>
<evidence type="ECO:0000313" key="5">
    <source>
        <dbReference type="Proteomes" id="UP001470230"/>
    </source>
</evidence>
<dbReference type="Pfam" id="PF00076">
    <property type="entry name" value="RRM_1"/>
    <property type="match status" value="1"/>
</dbReference>
<dbReference type="Proteomes" id="UP001470230">
    <property type="component" value="Unassembled WGS sequence"/>
</dbReference>
<dbReference type="PANTHER" id="PTHR15481">
    <property type="entry name" value="RIBONUCLEIC ACID BINDING PROTEIN S1"/>
    <property type="match status" value="1"/>
</dbReference>
<evidence type="ECO:0000256" key="1">
    <source>
        <dbReference type="ARBA" id="ARBA00022884"/>
    </source>
</evidence>
<dbReference type="PROSITE" id="PS50102">
    <property type="entry name" value="RRM"/>
    <property type="match status" value="1"/>
</dbReference>
<dbReference type="Gene3D" id="3.30.70.330">
    <property type="match status" value="1"/>
</dbReference>
<protein>
    <submittedName>
        <fullName evidence="4">RNA-binding protein with serine-rich domain 1</fullName>
    </submittedName>
</protein>
<feature type="domain" description="RRM" evidence="3">
    <location>
        <begin position="19"/>
        <end position="94"/>
    </location>
</feature>